<dbReference type="EMBL" id="CM018050">
    <property type="protein sequence ID" value="KAA8517718.1"/>
    <property type="molecule type" value="Genomic_DNA"/>
</dbReference>
<accession>A0A5J4ZJL4</accession>
<gene>
    <name evidence="1" type="ORF">F0562_015223</name>
</gene>
<protein>
    <submittedName>
        <fullName evidence="1">Uncharacterized protein</fullName>
    </submittedName>
</protein>
<name>A0A5J4ZJL4_9ASTE</name>
<reference evidence="1 2" key="1">
    <citation type="submission" date="2019-09" db="EMBL/GenBank/DDBJ databases">
        <title>A chromosome-level genome assembly of the Chinese tupelo Nyssa sinensis.</title>
        <authorList>
            <person name="Yang X."/>
            <person name="Kang M."/>
            <person name="Yang Y."/>
            <person name="Xiong H."/>
            <person name="Wang M."/>
            <person name="Zhang Z."/>
            <person name="Wang Z."/>
            <person name="Wu H."/>
            <person name="Ma T."/>
            <person name="Liu J."/>
            <person name="Xi Z."/>
        </authorList>
    </citation>
    <scope>NUCLEOTIDE SEQUENCE [LARGE SCALE GENOMIC DNA]</scope>
    <source>
        <strain evidence="1">J267</strain>
        <tissue evidence="1">Leaf</tissue>
    </source>
</reference>
<sequence>AELDIDAGPRAIVCAGVLCGWLLEELFVAVWGPGLDADQGNKKESQCAWAYGWHVVAELGRLGPGLSNQMKQAD</sequence>
<proteinExistence type="predicted"/>
<dbReference type="Proteomes" id="UP000325577">
    <property type="component" value="Linkage Group LG7"/>
</dbReference>
<evidence type="ECO:0000313" key="2">
    <source>
        <dbReference type="Proteomes" id="UP000325577"/>
    </source>
</evidence>
<organism evidence="1 2">
    <name type="scientific">Nyssa sinensis</name>
    <dbReference type="NCBI Taxonomy" id="561372"/>
    <lineage>
        <taxon>Eukaryota</taxon>
        <taxon>Viridiplantae</taxon>
        <taxon>Streptophyta</taxon>
        <taxon>Embryophyta</taxon>
        <taxon>Tracheophyta</taxon>
        <taxon>Spermatophyta</taxon>
        <taxon>Magnoliopsida</taxon>
        <taxon>eudicotyledons</taxon>
        <taxon>Gunneridae</taxon>
        <taxon>Pentapetalae</taxon>
        <taxon>asterids</taxon>
        <taxon>Cornales</taxon>
        <taxon>Nyssaceae</taxon>
        <taxon>Nyssa</taxon>
    </lineage>
</organism>
<evidence type="ECO:0000313" key="1">
    <source>
        <dbReference type="EMBL" id="KAA8517718.1"/>
    </source>
</evidence>
<keyword evidence="2" id="KW-1185">Reference proteome</keyword>
<feature type="non-terminal residue" evidence="1">
    <location>
        <position position="1"/>
    </location>
</feature>
<dbReference type="AlphaFoldDB" id="A0A5J4ZJL4"/>